<evidence type="ECO:0000256" key="1">
    <source>
        <dbReference type="SAM" id="Phobius"/>
    </source>
</evidence>
<keyword evidence="1" id="KW-1133">Transmembrane helix</keyword>
<name>A0A9P1N702_9PELO</name>
<feature type="transmembrane region" description="Helical" evidence="1">
    <location>
        <begin position="20"/>
        <end position="39"/>
    </location>
</feature>
<protein>
    <submittedName>
        <fullName evidence="2">Uncharacterized protein</fullName>
    </submittedName>
</protein>
<evidence type="ECO:0000313" key="2">
    <source>
        <dbReference type="EMBL" id="CAI5452139.1"/>
    </source>
</evidence>
<feature type="transmembrane region" description="Helical" evidence="1">
    <location>
        <begin position="96"/>
        <end position="117"/>
    </location>
</feature>
<gene>
    <name evidence="2" type="ORF">CAMP_LOCUS14776</name>
</gene>
<proteinExistence type="predicted"/>
<dbReference type="Proteomes" id="UP001152747">
    <property type="component" value="Unassembled WGS sequence"/>
</dbReference>
<keyword evidence="3" id="KW-1185">Reference proteome</keyword>
<organism evidence="2 3">
    <name type="scientific">Caenorhabditis angaria</name>
    <dbReference type="NCBI Taxonomy" id="860376"/>
    <lineage>
        <taxon>Eukaryota</taxon>
        <taxon>Metazoa</taxon>
        <taxon>Ecdysozoa</taxon>
        <taxon>Nematoda</taxon>
        <taxon>Chromadorea</taxon>
        <taxon>Rhabditida</taxon>
        <taxon>Rhabditina</taxon>
        <taxon>Rhabditomorpha</taxon>
        <taxon>Rhabditoidea</taxon>
        <taxon>Rhabditidae</taxon>
        <taxon>Peloderinae</taxon>
        <taxon>Caenorhabditis</taxon>
    </lineage>
</organism>
<dbReference type="AlphaFoldDB" id="A0A9P1N702"/>
<comment type="caution">
    <text evidence="2">The sequence shown here is derived from an EMBL/GenBank/DDBJ whole genome shotgun (WGS) entry which is preliminary data.</text>
</comment>
<accession>A0A9P1N702</accession>
<dbReference type="Pfam" id="PF10318">
    <property type="entry name" value="7TM_GPCR_Srh"/>
    <property type="match status" value="1"/>
</dbReference>
<dbReference type="EMBL" id="CANHGI010000005">
    <property type="protein sequence ID" value="CAI5452139.1"/>
    <property type="molecule type" value="Genomic_DNA"/>
</dbReference>
<feature type="transmembrane region" description="Helical" evidence="1">
    <location>
        <begin position="51"/>
        <end position="76"/>
    </location>
</feature>
<sequence>MFCPIENSLANPNVYISTSHSISMLTIPFNFLTLAVIFFKNSRNLRALKLALLYNQFWSLFGDLLIGTLIIPYIFVPWPAGFPCGLLTEVFGINPFVQGYVLVVVICGKILHMMNILI</sequence>
<keyword evidence="1" id="KW-0812">Transmembrane</keyword>
<dbReference type="InterPro" id="IPR019422">
    <property type="entry name" value="7TM_GPCR_serpentine_rcpt_Srh"/>
</dbReference>
<evidence type="ECO:0000313" key="3">
    <source>
        <dbReference type="Proteomes" id="UP001152747"/>
    </source>
</evidence>
<reference evidence="2" key="1">
    <citation type="submission" date="2022-11" db="EMBL/GenBank/DDBJ databases">
        <authorList>
            <person name="Kikuchi T."/>
        </authorList>
    </citation>
    <scope>NUCLEOTIDE SEQUENCE</scope>
    <source>
        <strain evidence="2">PS1010</strain>
    </source>
</reference>
<keyword evidence="1" id="KW-0472">Membrane</keyword>